<evidence type="ECO:0000256" key="6">
    <source>
        <dbReference type="ARBA" id="ARBA00023163"/>
    </source>
</evidence>
<keyword evidence="4" id="KW-0805">Transcription regulation</keyword>
<evidence type="ECO:0000256" key="8">
    <source>
        <dbReference type="SAM" id="MobiDB-lite"/>
    </source>
</evidence>
<evidence type="ECO:0000256" key="2">
    <source>
        <dbReference type="ARBA" id="ARBA00022723"/>
    </source>
</evidence>
<dbReference type="AlphaFoldDB" id="A0AAW0GE42"/>
<dbReference type="PROSITE" id="PS50048">
    <property type="entry name" value="ZN2_CY6_FUNGAL_2"/>
    <property type="match status" value="1"/>
</dbReference>
<feature type="compositionally biased region" description="Polar residues" evidence="8">
    <location>
        <begin position="132"/>
        <end position="141"/>
    </location>
</feature>
<feature type="region of interest" description="Disordered" evidence="8">
    <location>
        <begin position="336"/>
        <end position="384"/>
    </location>
</feature>
<evidence type="ECO:0000256" key="5">
    <source>
        <dbReference type="ARBA" id="ARBA00023125"/>
    </source>
</evidence>
<dbReference type="Pfam" id="PF00172">
    <property type="entry name" value="Zn_clus"/>
    <property type="match status" value="1"/>
</dbReference>
<dbReference type="Gene3D" id="4.10.240.10">
    <property type="entry name" value="Zn(2)-C6 fungal-type DNA-binding domain"/>
    <property type="match status" value="1"/>
</dbReference>
<keyword evidence="6" id="KW-0804">Transcription</keyword>
<dbReference type="GO" id="GO:0008270">
    <property type="term" value="F:zinc ion binding"/>
    <property type="evidence" value="ECO:0007669"/>
    <property type="project" value="InterPro"/>
</dbReference>
<dbReference type="SMART" id="SM00066">
    <property type="entry name" value="GAL4"/>
    <property type="match status" value="1"/>
</dbReference>
<gene>
    <name evidence="10" type="ORF">QCA50_006673</name>
</gene>
<keyword evidence="2" id="KW-0479">Metal-binding</keyword>
<keyword evidence="3" id="KW-0862">Zinc</keyword>
<dbReference type="PANTHER" id="PTHR31313:SF82">
    <property type="entry name" value="ACTIVATORY PROTEIN CHA4-RELATED"/>
    <property type="match status" value="1"/>
</dbReference>
<feature type="domain" description="Zn(2)-C6 fungal-type" evidence="9">
    <location>
        <begin position="192"/>
        <end position="229"/>
    </location>
</feature>
<dbReference type="GO" id="GO:0005634">
    <property type="term" value="C:nucleus"/>
    <property type="evidence" value="ECO:0007669"/>
    <property type="project" value="UniProtKB-SubCell"/>
</dbReference>
<feature type="region of interest" description="Disordered" evidence="8">
    <location>
        <begin position="164"/>
        <end position="183"/>
    </location>
</feature>
<feature type="compositionally biased region" description="Polar residues" evidence="8">
    <location>
        <begin position="342"/>
        <end position="384"/>
    </location>
</feature>
<evidence type="ECO:0000256" key="4">
    <source>
        <dbReference type="ARBA" id="ARBA00023015"/>
    </source>
</evidence>
<dbReference type="SUPFAM" id="SSF57701">
    <property type="entry name" value="Zn2/Cys6 DNA-binding domain"/>
    <property type="match status" value="1"/>
</dbReference>
<dbReference type="GO" id="GO:0000981">
    <property type="term" value="F:DNA-binding transcription factor activity, RNA polymerase II-specific"/>
    <property type="evidence" value="ECO:0007669"/>
    <property type="project" value="InterPro"/>
</dbReference>
<sequence>MSSNVPYPVSDNRSYAEGHTSRVPNELSYISGPDQALYGEHEYSKHHVYRQYESSSRTGGVSEPQSSLSNVLGHGGVTPVGLPSTGAQNESAGYHAFHPSNPVHDVHHQADTSAESQPLLRQTRPSELYPTLSPSTSTNPHTVDVGPQPQSSPKSPLMNRALAKRKEKQRIELSPDQPLTTQGKPRARVYVACVQCRSRKIRCDGAKPVCHNCTRRSSTAEGTLPECSYDPAPKRRGPDKVPGARQRSTQTTITEGGKVRRRRRRAETTSKTDPDLNVNHQGDVVGADWTNQRPMRMEIYTGNPATAQSHASQKPQGLSLIVTDLNAYKARGADSSYHPLSGGSSNHSSPLQHVSPLSQIGGTLQGQSSSYTPPSQHGVSYSQVQAHQQIYEPVDSGSQYPYVGYVMAQPYASISDEHNEYEEDVNQSPRLSSEPSTQFSRKTWWDALVNLYRKRSNPSEMGTSAVVVKSTEQRIIADLRFIFRASNFWFSFLNITRFFGRLLNPVQRKDVQPSLVLALLALSVFMQSSEAENGATGRAWALELREEAQSALDASLSGRWVDETLVHASWLMSFFEISAHPHHHTDRVRSALSQLDSLLRSMALCSVDQNDPRVSKFTNRTVPSVSPPSQLQSLPPQWESHHQHHQHPHHPTYPSHLQLPQSLPPAGYINPNPPSPSQCCCANFTLGQNSNTAKEWTPLWLTTPTWQDNWPEADIRKEECRRIVWSSMMLTAGHSSYTVAYGGSAQLDLFINNPANYMVLFPGESLMSAASSDLAKETVWALYMRAMLLWHSCVRMRLEPESDDAAKAHFAVGAWLEIDRIEEALSRHTCNIERAFLFQGREFMFNARMVISYEFRRYIPQAAANTNLIFHRQKAEEWLKHQASVAEQVMYGLQTVTGQPNVSLTRRSFFLFWFMSQISRALTLWHCDNSLTIALEMSKTLLQPIEFLMALWPCPNQRKDYWELRDRIAAACHAAGLAPPPAPSGSLNRYVPLA</sequence>
<dbReference type="Proteomes" id="UP001385951">
    <property type="component" value="Unassembled WGS sequence"/>
</dbReference>
<protein>
    <recommendedName>
        <fullName evidence="9">Zn(2)-C6 fungal-type domain-containing protein</fullName>
    </recommendedName>
</protein>
<evidence type="ECO:0000313" key="10">
    <source>
        <dbReference type="EMBL" id="KAK7690029.1"/>
    </source>
</evidence>
<evidence type="ECO:0000256" key="1">
    <source>
        <dbReference type="ARBA" id="ARBA00004123"/>
    </source>
</evidence>
<reference evidence="10 11" key="1">
    <citation type="submission" date="2022-09" db="EMBL/GenBank/DDBJ databases">
        <authorList>
            <person name="Palmer J.M."/>
        </authorList>
    </citation>
    <scope>NUCLEOTIDE SEQUENCE [LARGE SCALE GENOMIC DNA]</scope>
    <source>
        <strain evidence="10 11">DSM 7382</strain>
    </source>
</reference>
<evidence type="ECO:0000313" key="11">
    <source>
        <dbReference type="Proteomes" id="UP001385951"/>
    </source>
</evidence>
<evidence type="ECO:0000256" key="3">
    <source>
        <dbReference type="ARBA" id="ARBA00022833"/>
    </source>
</evidence>
<keyword evidence="7" id="KW-0539">Nucleus</keyword>
<dbReference type="GO" id="GO:0003677">
    <property type="term" value="F:DNA binding"/>
    <property type="evidence" value="ECO:0007669"/>
    <property type="project" value="UniProtKB-KW"/>
</dbReference>
<feature type="region of interest" description="Disordered" evidence="8">
    <location>
        <begin position="127"/>
        <end position="156"/>
    </location>
</feature>
<feature type="region of interest" description="Disordered" evidence="8">
    <location>
        <begin position="1"/>
        <end position="28"/>
    </location>
</feature>
<accession>A0AAW0GE42</accession>
<organism evidence="10 11">
    <name type="scientific">Cerrena zonata</name>
    <dbReference type="NCBI Taxonomy" id="2478898"/>
    <lineage>
        <taxon>Eukaryota</taxon>
        <taxon>Fungi</taxon>
        <taxon>Dikarya</taxon>
        <taxon>Basidiomycota</taxon>
        <taxon>Agaricomycotina</taxon>
        <taxon>Agaricomycetes</taxon>
        <taxon>Polyporales</taxon>
        <taxon>Cerrenaceae</taxon>
        <taxon>Cerrena</taxon>
    </lineage>
</organism>
<comment type="subcellular location">
    <subcellularLocation>
        <location evidence="1">Nucleus</location>
    </subcellularLocation>
</comment>
<dbReference type="InterPro" id="IPR001138">
    <property type="entry name" value="Zn2Cys6_DnaBD"/>
</dbReference>
<dbReference type="InterPro" id="IPR051615">
    <property type="entry name" value="Transcr_Regulatory_Elem"/>
</dbReference>
<dbReference type="EMBL" id="JASBNA010000007">
    <property type="protein sequence ID" value="KAK7690029.1"/>
    <property type="molecule type" value="Genomic_DNA"/>
</dbReference>
<keyword evidence="11" id="KW-1185">Reference proteome</keyword>
<feature type="compositionally biased region" description="Low complexity" evidence="8">
    <location>
        <begin position="622"/>
        <end position="637"/>
    </location>
</feature>
<name>A0AAW0GE42_9APHY</name>
<feature type="compositionally biased region" description="Low complexity" evidence="8">
    <location>
        <begin position="654"/>
        <end position="665"/>
    </location>
</feature>
<evidence type="ECO:0000256" key="7">
    <source>
        <dbReference type="ARBA" id="ARBA00023242"/>
    </source>
</evidence>
<dbReference type="CDD" id="cd00067">
    <property type="entry name" value="GAL4"/>
    <property type="match status" value="1"/>
</dbReference>
<dbReference type="InterPro" id="IPR036864">
    <property type="entry name" value="Zn2-C6_fun-type_DNA-bd_sf"/>
</dbReference>
<evidence type="ECO:0000259" key="9">
    <source>
        <dbReference type="PROSITE" id="PS50048"/>
    </source>
</evidence>
<feature type="region of interest" description="Disordered" evidence="8">
    <location>
        <begin position="615"/>
        <end position="669"/>
    </location>
</feature>
<comment type="caution">
    <text evidence="10">The sequence shown here is derived from an EMBL/GenBank/DDBJ whole genome shotgun (WGS) entry which is preliminary data.</text>
</comment>
<dbReference type="PANTHER" id="PTHR31313">
    <property type="entry name" value="TY1 ENHANCER ACTIVATOR"/>
    <property type="match status" value="1"/>
</dbReference>
<feature type="region of interest" description="Disordered" evidence="8">
    <location>
        <begin position="216"/>
        <end position="282"/>
    </location>
</feature>
<proteinExistence type="predicted"/>
<keyword evidence="5" id="KW-0238">DNA-binding</keyword>